<evidence type="ECO:0000313" key="4">
    <source>
        <dbReference type="Proteomes" id="UP000190023"/>
    </source>
</evidence>
<dbReference type="PANTHER" id="PTHR35601">
    <property type="entry name" value="TOXIN RELE"/>
    <property type="match status" value="1"/>
</dbReference>
<dbReference type="AlphaFoldDB" id="A0A1T0B0C2"/>
<accession>A0A1T0B0C2</accession>
<dbReference type="EMBL" id="MUYB01000026">
    <property type="protein sequence ID" value="OOS03522.1"/>
    <property type="molecule type" value="Genomic_DNA"/>
</dbReference>
<comment type="caution">
    <text evidence="3">The sequence shown here is derived from an EMBL/GenBank/DDBJ whole genome shotgun (WGS) entry which is preliminary data.</text>
</comment>
<keyword evidence="4" id="KW-1185">Reference proteome</keyword>
<evidence type="ECO:0000313" key="3">
    <source>
        <dbReference type="EMBL" id="OOS03522.1"/>
    </source>
</evidence>
<protein>
    <submittedName>
        <fullName evidence="3">Plasmid stabilization system protein</fullName>
    </submittedName>
</protein>
<name>A0A1T0B0C2_9PAST</name>
<proteinExistence type="inferred from homology"/>
<dbReference type="STRING" id="123822.B0188_06670"/>
<dbReference type="InterPro" id="IPR035093">
    <property type="entry name" value="RelE/ParE_toxin_dom_sf"/>
</dbReference>
<dbReference type="PANTHER" id="PTHR35601:SF1">
    <property type="entry name" value="TOXIN RELE"/>
    <property type="match status" value="1"/>
</dbReference>
<dbReference type="Gene3D" id="3.30.2310.20">
    <property type="entry name" value="RelE-like"/>
    <property type="match status" value="1"/>
</dbReference>
<sequence>MAYSIKVHDDFVVELAKLDHSIKQQLRKKLEKVVENPHIPKNRLSGNLHNCYKIKLKKAGVRLVYQVNDNEIYILLLTVGKRADNQVYDTAQQRIE</sequence>
<dbReference type="Proteomes" id="UP000190023">
    <property type="component" value="Unassembled WGS sequence"/>
</dbReference>
<organism evidence="3 4">
    <name type="scientific">[Haemophilus] felis</name>
    <dbReference type="NCBI Taxonomy" id="123822"/>
    <lineage>
        <taxon>Bacteria</taxon>
        <taxon>Pseudomonadati</taxon>
        <taxon>Pseudomonadota</taxon>
        <taxon>Gammaproteobacteria</taxon>
        <taxon>Pasteurellales</taxon>
        <taxon>Pasteurellaceae</taxon>
    </lineage>
</organism>
<dbReference type="OrthoDB" id="9801234at2"/>
<dbReference type="NCBIfam" id="TIGR02385">
    <property type="entry name" value="RelE_StbE"/>
    <property type="match status" value="1"/>
</dbReference>
<dbReference type="InterPro" id="IPR007712">
    <property type="entry name" value="RelE/ParE_toxin"/>
</dbReference>
<dbReference type="Pfam" id="PF05016">
    <property type="entry name" value="ParE_toxin"/>
    <property type="match status" value="1"/>
</dbReference>
<reference evidence="3 4" key="1">
    <citation type="submission" date="2017-02" db="EMBL/GenBank/DDBJ databases">
        <title>Draft genome sequence of Haemophilus felis CCUG 31170 type strain.</title>
        <authorList>
            <person name="Engstrom-Jakobsson H."/>
            <person name="Salva-Serra F."/>
            <person name="Thorell K."/>
            <person name="Gonzales-Siles L."/>
            <person name="Karlsson R."/>
            <person name="Boulund F."/>
            <person name="Engstrand L."/>
            <person name="Kristiansson E."/>
            <person name="Moore E."/>
        </authorList>
    </citation>
    <scope>NUCLEOTIDE SEQUENCE [LARGE SCALE GENOMIC DNA]</scope>
    <source>
        <strain evidence="3 4">CCUG 31170</strain>
    </source>
</reference>
<comment type="similarity">
    <text evidence="1">Belongs to the RelE toxin family.</text>
</comment>
<keyword evidence="2" id="KW-1277">Toxin-antitoxin system</keyword>
<dbReference type="SUPFAM" id="SSF143011">
    <property type="entry name" value="RelE-like"/>
    <property type="match status" value="1"/>
</dbReference>
<evidence type="ECO:0000256" key="1">
    <source>
        <dbReference type="ARBA" id="ARBA00006226"/>
    </source>
</evidence>
<evidence type="ECO:0000256" key="2">
    <source>
        <dbReference type="ARBA" id="ARBA00022649"/>
    </source>
</evidence>
<gene>
    <name evidence="3" type="ORF">B0188_06670</name>
</gene>